<evidence type="ECO:0000313" key="2">
    <source>
        <dbReference type="EMBL" id="SIS05266.1"/>
    </source>
</evidence>
<keyword evidence="3" id="KW-1185">Reference proteome</keyword>
<dbReference type="Pfam" id="PF25642">
    <property type="entry name" value="DUF7944"/>
    <property type="match status" value="1"/>
</dbReference>
<dbReference type="InterPro" id="IPR057704">
    <property type="entry name" value="DUF7944"/>
</dbReference>
<reference evidence="3" key="1">
    <citation type="submission" date="2017-01" db="EMBL/GenBank/DDBJ databases">
        <authorList>
            <person name="Varghese N."/>
            <person name="Submissions S."/>
        </authorList>
    </citation>
    <scope>NUCLEOTIDE SEQUENCE [LARGE SCALE GENOMIC DNA]</scope>
    <source>
        <strain evidence="3">DSM 21768</strain>
    </source>
</reference>
<accession>A0A1N7FYF0</accession>
<evidence type="ECO:0000259" key="1">
    <source>
        <dbReference type="Pfam" id="PF25642"/>
    </source>
</evidence>
<organism evidence="2 3">
    <name type="scientific">Moraxella cuniculi DSM 21768</name>
    <dbReference type="NCBI Taxonomy" id="1122245"/>
    <lineage>
        <taxon>Bacteria</taxon>
        <taxon>Pseudomonadati</taxon>
        <taxon>Pseudomonadota</taxon>
        <taxon>Gammaproteobacteria</taxon>
        <taxon>Moraxellales</taxon>
        <taxon>Moraxellaceae</taxon>
        <taxon>Moraxella</taxon>
    </lineage>
</organism>
<dbReference type="Proteomes" id="UP000187495">
    <property type="component" value="Unassembled WGS sequence"/>
</dbReference>
<protein>
    <recommendedName>
        <fullName evidence="1">DUF7944 domain-containing protein</fullName>
    </recommendedName>
</protein>
<feature type="domain" description="DUF7944" evidence="1">
    <location>
        <begin position="54"/>
        <end position="137"/>
    </location>
</feature>
<gene>
    <name evidence="2" type="ORF">SAMN02745664_11926</name>
</gene>
<name>A0A1N7FYF0_9GAMM</name>
<dbReference type="EMBL" id="FTNU01000019">
    <property type="protein sequence ID" value="SIS05266.1"/>
    <property type="molecule type" value="Genomic_DNA"/>
</dbReference>
<evidence type="ECO:0000313" key="3">
    <source>
        <dbReference type="Proteomes" id="UP000187495"/>
    </source>
</evidence>
<sequence length="141" mass="16256">MPTSLGKSSHRKTLVLLVLTVCLWGSFTLLANARYQRTATPQTVASQEVYLTVTRYELALIQVLSEICPSVLNTRQKINFNRAYDRQLRAFMPRATNPHQTLRELSNQREYRNILQNVRAWTASYPADENRALCYEFANMG</sequence>
<dbReference type="RefSeq" id="WP_076555996.1">
    <property type="nucleotide sequence ID" value="NZ_FTNU01000019.1"/>
</dbReference>
<dbReference type="NCBIfam" id="NF047330">
    <property type="entry name" value="MCR_0457_fam"/>
    <property type="match status" value="1"/>
</dbReference>
<proteinExistence type="predicted"/>
<dbReference type="AlphaFoldDB" id="A0A1N7FYF0"/>